<feature type="domain" description="ZP" evidence="16">
    <location>
        <begin position="672"/>
        <end position="922"/>
    </location>
</feature>
<dbReference type="PROSITE" id="PS01186">
    <property type="entry name" value="EGF_2"/>
    <property type="match status" value="9"/>
</dbReference>
<dbReference type="SMART" id="SM00181">
    <property type="entry name" value="EGF"/>
    <property type="match status" value="10"/>
</dbReference>
<reference evidence="18" key="1">
    <citation type="journal article" date="2016" name="Nature">
        <title>Genome evolution in the allotetraploid frog Xenopus laevis.</title>
        <authorList>
            <person name="Session A.M."/>
            <person name="Uno Y."/>
            <person name="Kwon T."/>
            <person name="Chapman J.A."/>
            <person name="Toyoda A."/>
            <person name="Takahashi S."/>
            <person name="Fukui A."/>
            <person name="Hikosaka A."/>
            <person name="Suzuki A."/>
            <person name="Kondo M."/>
            <person name="van Heeringen S.J."/>
            <person name="Quigley I."/>
            <person name="Heinz S."/>
            <person name="Ogino H."/>
            <person name="Ochi H."/>
            <person name="Hellsten U."/>
            <person name="Lyons J.B."/>
            <person name="Simakov O."/>
            <person name="Putnam N."/>
            <person name="Stites J."/>
            <person name="Kuroki Y."/>
            <person name="Tanaka T."/>
            <person name="Michiue T."/>
            <person name="Watanabe M."/>
            <person name="Bogdanovic O."/>
            <person name="Lister R."/>
            <person name="Georgiou G."/>
            <person name="Paranjpe S.S."/>
            <person name="van Kruijsbergen I."/>
            <person name="Shu S."/>
            <person name="Carlson J."/>
            <person name="Kinoshita T."/>
            <person name="Ohta Y."/>
            <person name="Mawaribuchi S."/>
            <person name="Jenkins J."/>
            <person name="Grimwood J."/>
            <person name="Schmutz J."/>
            <person name="Mitros T."/>
            <person name="Mozaffari S.V."/>
            <person name="Suzuki Y."/>
            <person name="Haramoto Y."/>
            <person name="Yamamoto T.S."/>
            <person name="Takagi C."/>
            <person name="Heald R."/>
            <person name="Miller K."/>
            <person name="Haudenschild C."/>
            <person name="Kitzman J."/>
            <person name="Nakayama T."/>
            <person name="Izutsu Y."/>
            <person name="Robert J."/>
            <person name="Fortriede J."/>
            <person name="Burns K."/>
            <person name="Lotay V."/>
            <person name="Karimi K."/>
            <person name="Yasuoka Y."/>
            <person name="Dichmann D.S."/>
            <person name="Flajnik M.F."/>
            <person name="Houston D.W."/>
            <person name="Shendure J."/>
            <person name="DuPasquier L."/>
            <person name="Vize P.D."/>
            <person name="Zorn A.M."/>
            <person name="Ito M."/>
            <person name="Marcotte E.M."/>
            <person name="Wallingford J.B."/>
            <person name="Ito Y."/>
            <person name="Asashima M."/>
            <person name="Ueno N."/>
            <person name="Matsuda Y."/>
            <person name="Veenstra G.J."/>
            <person name="Fujiyama A."/>
            <person name="Harland R.M."/>
            <person name="Taira M."/>
            <person name="Rokhsar D.S."/>
        </authorList>
    </citation>
    <scope>NUCLEOTIDE SEQUENCE [LARGE SCALE GENOMIC DNA]</scope>
    <source>
        <strain evidence="18">J</strain>
    </source>
</reference>
<name>A0A974C0D4_XENLA</name>
<dbReference type="GO" id="GO:0005509">
    <property type="term" value="F:calcium ion binding"/>
    <property type="evidence" value="ECO:0007669"/>
    <property type="project" value="InterPro"/>
</dbReference>
<feature type="domain" description="EGF-like" evidence="15">
    <location>
        <begin position="2167"/>
        <end position="2205"/>
    </location>
</feature>
<dbReference type="InterPro" id="IPR001881">
    <property type="entry name" value="EGF-like_Ca-bd_dom"/>
</dbReference>
<dbReference type="InterPro" id="IPR057774">
    <property type="entry name" value="D8C_UMOD/GP2/OIT3-like"/>
</dbReference>
<dbReference type="Pfam" id="PF23283">
    <property type="entry name" value="D8C_UMOD"/>
    <property type="match status" value="3"/>
</dbReference>
<evidence type="ECO:0008006" key="19">
    <source>
        <dbReference type="Google" id="ProtNLM"/>
    </source>
</evidence>
<evidence type="ECO:0000256" key="3">
    <source>
        <dbReference type="ARBA" id="ARBA00022475"/>
    </source>
</evidence>
<feature type="domain" description="EGF-like" evidence="15">
    <location>
        <begin position="2245"/>
        <end position="2286"/>
    </location>
</feature>
<keyword evidence="3" id="KW-1003">Cell membrane</keyword>
<feature type="domain" description="ZP" evidence="16">
    <location>
        <begin position="1574"/>
        <end position="1826"/>
    </location>
</feature>
<evidence type="ECO:0000256" key="5">
    <source>
        <dbReference type="ARBA" id="ARBA00022536"/>
    </source>
</evidence>
<evidence type="ECO:0000256" key="12">
    <source>
        <dbReference type="ARBA" id="ARBA00023288"/>
    </source>
</evidence>
<keyword evidence="5 13" id="KW-0245">EGF-like domain</keyword>
<dbReference type="InterPro" id="IPR000742">
    <property type="entry name" value="EGF"/>
</dbReference>
<dbReference type="InterPro" id="IPR018097">
    <property type="entry name" value="EGF_Ca-bd_CS"/>
</dbReference>
<evidence type="ECO:0000256" key="8">
    <source>
        <dbReference type="ARBA" id="ARBA00022737"/>
    </source>
</evidence>
<dbReference type="EMBL" id="CM004482">
    <property type="protein sequence ID" value="OCT64121.1"/>
    <property type="molecule type" value="Genomic_DNA"/>
</dbReference>
<dbReference type="InterPro" id="IPR001507">
    <property type="entry name" value="ZP_dom"/>
</dbReference>
<dbReference type="InterPro" id="IPR055355">
    <property type="entry name" value="ZP-C"/>
</dbReference>
<evidence type="ECO:0000256" key="4">
    <source>
        <dbReference type="ARBA" id="ARBA00022525"/>
    </source>
</evidence>
<evidence type="ECO:0000256" key="13">
    <source>
        <dbReference type="PROSITE-ProRule" id="PRU00076"/>
    </source>
</evidence>
<feature type="domain" description="EGF-like" evidence="15">
    <location>
        <begin position="1259"/>
        <end position="1297"/>
    </location>
</feature>
<feature type="chain" id="PRO_5037655761" description="Uromodulin" evidence="14">
    <location>
        <begin position="17"/>
        <end position="2763"/>
    </location>
</feature>
<dbReference type="InterPro" id="IPR024731">
    <property type="entry name" value="NELL2-like_EGF"/>
</dbReference>
<dbReference type="Gene3D" id="2.60.40.3210">
    <property type="entry name" value="Zona pellucida, ZP-N domain"/>
    <property type="match status" value="3"/>
</dbReference>
<dbReference type="FunFam" id="2.10.25.10:FF:000038">
    <property type="entry name" value="Fibrillin 2"/>
    <property type="match status" value="3"/>
</dbReference>
<evidence type="ECO:0000256" key="2">
    <source>
        <dbReference type="ARBA" id="ARBA00004613"/>
    </source>
</evidence>
<dbReference type="PROSITE" id="PS50026">
    <property type="entry name" value="EGF_3"/>
    <property type="match status" value="6"/>
</dbReference>
<dbReference type="CDD" id="cd00054">
    <property type="entry name" value="EGF_CA"/>
    <property type="match status" value="6"/>
</dbReference>
<organism evidence="17 18">
    <name type="scientific">Xenopus laevis</name>
    <name type="common">African clawed frog</name>
    <dbReference type="NCBI Taxonomy" id="8355"/>
    <lineage>
        <taxon>Eukaryota</taxon>
        <taxon>Metazoa</taxon>
        <taxon>Chordata</taxon>
        <taxon>Craniata</taxon>
        <taxon>Vertebrata</taxon>
        <taxon>Euteleostomi</taxon>
        <taxon>Amphibia</taxon>
        <taxon>Batrachia</taxon>
        <taxon>Anura</taxon>
        <taxon>Pipoidea</taxon>
        <taxon>Pipidae</taxon>
        <taxon>Xenopodinae</taxon>
        <taxon>Xenopus</taxon>
        <taxon>Xenopus</taxon>
    </lineage>
</organism>
<keyword evidence="8" id="KW-0677">Repeat</keyword>
<dbReference type="PROSITE" id="PS51034">
    <property type="entry name" value="ZP_2"/>
    <property type="match status" value="3"/>
</dbReference>
<dbReference type="InterPro" id="IPR009030">
    <property type="entry name" value="Growth_fac_rcpt_cys_sf"/>
</dbReference>
<evidence type="ECO:0000256" key="9">
    <source>
        <dbReference type="ARBA" id="ARBA00023136"/>
    </source>
</evidence>
<keyword evidence="6" id="KW-0336">GPI-anchor</keyword>
<dbReference type="Gene3D" id="2.60.40.4100">
    <property type="entry name" value="Zona pellucida, ZP-C domain"/>
    <property type="match status" value="3"/>
</dbReference>
<dbReference type="SUPFAM" id="SSF57184">
    <property type="entry name" value="Growth factor receptor domain"/>
    <property type="match status" value="3"/>
</dbReference>
<keyword evidence="9" id="KW-0472">Membrane</keyword>
<gene>
    <name evidence="17" type="ORF">XELAEV_18045222mg</name>
</gene>
<feature type="domain" description="ZP" evidence="16">
    <location>
        <begin position="2482"/>
        <end position="2737"/>
    </location>
</feature>
<dbReference type="FunFam" id="2.60.40.4100:FF:000001">
    <property type="entry name" value="alpha-tectorin isoform X1"/>
    <property type="match status" value="2"/>
</dbReference>
<comment type="caution">
    <text evidence="13">Lacks conserved residue(s) required for the propagation of feature annotation.</text>
</comment>
<dbReference type="Pfam" id="PF12947">
    <property type="entry name" value="EGF_3"/>
    <property type="match status" value="2"/>
</dbReference>
<dbReference type="Pfam" id="PF00100">
    <property type="entry name" value="Zona_pellucida"/>
    <property type="match status" value="3"/>
</dbReference>
<keyword evidence="4" id="KW-0964">Secreted</keyword>
<dbReference type="GO" id="GO:0005886">
    <property type="term" value="C:plasma membrane"/>
    <property type="evidence" value="ECO:0007669"/>
    <property type="project" value="UniProtKB-SubCell"/>
</dbReference>
<dbReference type="GO" id="GO:0098552">
    <property type="term" value="C:side of membrane"/>
    <property type="evidence" value="ECO:0007669"/>
    <property type="project" value="UniProtKB-KW"/>
</dbReference>
<keyword evidence="12" id="KW-0449">Lipoprotein</keyword>
<feature type="domain" description="EGF-like" evidence="15">
    <location>
        <begin position="357"/>
        <end position="395"/>
    </location>
</feature>
<dbReference type="PROSITE" id="PS01187">
    <property type="entry name" value="EGF_CA"/>
    <property type="match status" value="3"/>
</dbReference>
<dbReference type="SMART" id="SM00241">
    <property type="entry name" value="ZP"/>
    <property type="match status" value="3"/>
</dbReference>
<evidence type="ECO:0000256" key="6">
    <source>
        <dbReference type="ARBA" id="ARBA00022622"/>
    </source>
</evidence>
<dbReference type="Proteomes" id="UP000694892">
    <property type="component" value="Chromosome 9_10L"/>
</dbReference>
<evidence type="ECO:0000256" key="11">
    <source>
        <dbReference type="ARBA" id="ARBA00023180"/>
    </source>
</evidence>
<evidence type="ECO:0000259" key="16">
    <source>
        <dbReference type="PROSITE" id="PS51034"/>
    </source>
</evidence>
<feature type="signal peptide" evidence="14">
    <location>
        <begin position="1"/>
        <end position="16"/>
    </location>
</feature>
<dbReference type="InterPro" id="IPR000152">
    <property type="entry name" value="EGF-type_Asp/Asn_hydroxyl_site"/>
</dbReference>
<feature type="domain" description="EGF-like" evidence="15">
    <location>
        <begin position="435"/>
        <end position="476"/>
    </location>
</feature>
<evidence type="ECO:0000259" key="15">
    <source>
        <dbReference type="PROSITE" id="PS50026"/>
    </source>
</evidence>
<evidence type="ECO:0000256" key="7">
    <source>
        <dbReference type="ARBA" id="ARBA00022729"/>
    </source>
</evidence>
<keyword evidence="10" id="KW-1015">Disulfide bond</keyword>
<sequence length="2763" mass="312449">MYMLFMVLLLPHCGWAFSTTTPWTDEIYSTVAPVNHSCALREGTSFTLLRDFFPSMRFSNSDYRTLLNRIQNRFPCLSRQYRDITVNDSGIFEQVFTNKDDFLNSRTSYDFYSSNQFVSFYYYYQWFTQHYNFGDYSQYHYNNIYQSVMKMSLLHGVNKALEFSPPGTFILVETSGLMTDYNNLTLLNDVYRLIQEKQSQVFFLVYEDIGGANAGNLAERVFREIASQSFGQYLKITEPNKEQVIRSLDLLLEKPLNSSVRILNVSLNISGDHREVVNVTSLTFLLITTNGNISLALTDPSGNKKNFEKIVSYAYGSIYLLKNPASGSWFLDIFGNGFTSVNILGFRVHDTEDKAWFEGNCSNSECHPNATCEEFGGYNECTCKEGFAGNGFLCDDINECTDYSLNCPSCVNSVGSYNCTCYQGYTFILESGCVDIDECLIEDLNKCHPLAICINTYKGYTCACPYGYFGNGNNCVMNECQHGKPCGPNLDCNKNNATLYSCLDPCFNYTVLDQQWRSTSNRGYDYNSDYISGGWYRFQGANGQHMPNYCVPSHSCGVKIPIWLNGSHPTPEEGITERTVCGSFGDYCCLWYYNISVRACSDGFYVYKLKPVPTYSMAYCVESSMNCSGTSCAPDEYCTNIKGDLQCQCNASRSGASLITSDPANLPSPELICGFNQIKLSFGKCLLENLGYNTSVHLRDSSCISFIERRDKSYVSLYAVPTNGNCGAQIQANQTHLTYVNAVYLLMNSSGANVLVPFYCSYPRENLLQLGVNMFIAYANLTYSGNRTYSAQMGLFQTANYSNLYEGPEGWVNPTDRLYVGINVEKTNESHIVLVMHHCYATPTQESWDPIKFYFIQNTCPAINDSSLFVMENGESLQGRFSLLLFKFIGGFTKVYIHCQVRLCDTTLETCKPMCSGVGNYSADNRNATQNLTLGPVLRKDQIYSTVVPANHTCAVQEGTSFTLLRDYMTAQVFENYGYRRLLNRVQNRFPCLSRQYRDIRVNNSDIFQQVFTNKDDFLNSRTSYDYYTSDLYNLFYYYYQWFYYYNFGSQYHYNNNYLNAVKMSLLDGVKNALEVSPAGTFILVETSGLMTDYNNLTLLNNVYRLIQEKQSQVFFLVYKDIGGASVGNLTERVFREIASQSFGQYLNIPWTSREQVLSGLELLLVKPLNSSVRILNVSLTISGDHREVFNVTSLTFLLITTNGNISLALTDPSGKNENFEKIVSYAYGSFYLLKNPASGRWLMDIFGSGYISVNILGFRGNCSNSECHPNATCEEFGGYNECTCKEGFAGNGFQCDDINECTDYSLNCPSCVNSVGSYNCTCYQGYTFILESGCVDIDECLIEDLNKCHPLAICINTYGGYTCACPYGYFGNGNNCVMNECQHREPCGPNLDCNKNNATLYSCLDPCFNYAVLDQQWRSTSNRGYDYNSDYISEGWYRFQGANGQRMPNYCVPSYSCGVQFPIWLNGSHPTPEEGITERTVCGSWRNYCCLWYYNISVRACSGGFYVYKLKPVPIYSMAYCVESSMNCSAASCAPDEYCTNIKGDLQCQCNASRSGASLITSDPANLPSPELICGLNQVKLSFGKCQLENLGYNTSVHLRDSSCISFIERRDKSYVSLYAVPTNGNCGAQIQANQTHLTYVNDVYFLMNSSRTIVVVPFYCSYPRSTENLLQLGVNMFIAYANLTYSGNRTYSAQMGLFQTANYSNLYEDPEGWVNPTDRLYVGINVEKTNESHIVLVMHHCYATPTQESWDPIKFYFIQNTCPAINGSSLFVMENGESLQGRFSLLLFKFIGGFAKVYIHCQVRLCDTTLETCKPMCSGVGNYSADNRNATQNLTLGPVLRKDEIYSTVVPANHTCAVQEGTSFTLLRDYITALVFDNYGYRRLLNRVQNRFPCLSRQYIDIRVNNSDIFQQVFTNKDDFLNSRTSYDYYTSDQFYLIYYYYQWFYHYNFGSQYHYNNNYLNNYLNAVKMSLLDGVKKALEVSPAGTFILVETSGLMSDYDNLTLLNDVYRLIQEKQSQVFFLVYKDIGGASVGNLAESVFREIASQSFGQYLNIPWTSREQVIRSLDVLLAKPFNSSVRILNVSLTISGDHREVFNVTSLTFLLITTNGNISLALTDPSGNNENFENTVSYAYGSFYLLKNPASGPWFIDVFGSGYISVNILGFGGNCSNSECHPNATCEEFGGYNECTCKEGFAGNGFQCDDINECTDYSLYCPSCVNSVGSYNCTCYQGYTFILEYGCVDIDECLSEDLNKCHPLAICINTYLGYSCACPDGYFGDGYNCVMNECQHREPCGPDLDCNKNNATLYSCLDPCFNYTVLDQQWRSTSNRVYRYNFDFISEGWYRFQGTNGQRMPNYCIPSYSCGVEFPIWLNGSHPTPEEGITERTVCGSWRNYCCLWYYNISVRACSGGFYVYKLKPVPIIYMAYCVESSMNCSGTVCALDEYCTNITEDFQCQCNPSSLVASLKTSDPANLPSPELICGLNQIKLSFGKCLLENLGYNTSVHLRDSSCISFIERRDKSYVSLYAVPRNGICGAQIQAYSTYVNYSNELFFSTKSDGVNESLELSRNFSCFFPINMEVVLWLTESFVSSANITVGENATYLAKMGFFRDAEYTRLYQAPSVWSNTESKLYIGIVIEKPQSYIYVPYLKSCYATPSAEIWDPIKIYIIINNCLKLNESTYRITQSELFYQGLISLPMFEYIASYDKLYMHCQIRLCNTISETCNPMCNKTSAVDDGMIAQYLTLGPVILRGKNLSLFLQQ</sequence>
<evidence type="ECO:0000256" key="1">
    <source>
        <dbReference type="ARBA" id="ARBA00004609"/>
    </source>
</evidence>
<keyword evidence="7 14" id="KW-0732">Signal</keyword>
<dbReference type="PANTHER" id="PTHR14002:SF1">
    <property type="entry name" value="ENDOGLIN"/>
    <property type="match status" value="1"/>
</dbReference>
<dbReference type="PROSITE" id="PS00010">
    <property type="entry name" value="ASX_HYDROXYL"/>
    <property type="match status" value="3"/>
</dbReference>
<dbReference type="SMART" id="SM00179">
    <property type="entry name" value="EGF_CA"/>
    <property type="match status" value="6"/>
</dbReference>
<dbReference type="Gene3D" id="2.10.25.10">
    <property type="entry name" value="Laminin"/>
    <property type="match status" value="9"/>
</dbReference>
<comment type="subcellular location">
    <subcellularLocation>
        <location evidence="1">Cell membrane</location>
        <topology evidence="1">Lipid-anchor</topology>
        <topology evidence="1">GPI-anchor</topology>
    </subcellularLocation>
    <subcellularLocation>
        <location evidence="2">Secreted</location>
    </subcellularLocation>
</comment>
<evidence type="ECO:0000256" key="10">
    <source>
        <dbReference type="ARBA" id="ARBA00023157"/>
    </source>
</evidence>
<evidence type="ECO:0000313" key="17">
    <source>
        <dbReference type="EMBL" id="OCT64121.1"/>
    </source>
</evidence>
<dbReference type="OMA" id="HHHYDCY"/>
<protein>
    <recommendedName>
        <fullName evidence="19">Uromodulin</fullName>
    </recommendedName>
</protein>
<dbReference type="Pfam" id="PF07645">
    <property type="entry name" value="EGF_CA"/>
    <property type="match status" value="4"/>
</dbReference>
<dbReference type="GO" id="GO:0005576">
    <property type="term" value="C:extracellular region"/>
    <property type="evidence" value="ECO:0007669"/>
    <property type="project" value="UniProtKB-SubCell"/>
</dbReference>
<keyword evidence="11" id="KW-0325">Glycoprotein</keyword>
<proteinExistence type="predicted"/>
<accession>A0A974C0D4</accession>
<feature type="domain" description="EGF-like" evidence="15">
    <location>
        <begin position="1337"/>
        <end position="1378"/>
    </location>
</feature>
<dbReference type="InterPro" id="IPR049883">
    <property type="entry name" value="NOTCH1_EGF-like"/>
</dbReference>
<evidence type="ECO:0000256" key="14">
    <source>
        <dbReference type="SAM" id="SignalP"/>
    </source>
</evidence>
<dbReference type="InterPro" id="IPR042235">
    <property type="entry name" value="ZP-C_dom"/>
</dbReference>
<evidence type="ECO:0000313" key="18">
    <source>
        <dbReference type="Proteomes" id="UP000694892"/>
    </source>
</evidence>
<dbReference type="PANTHER" id="PTHR14002">
    <property type="entry name" value="ENDOGLIN/TGF-BETA RECEPTOR TYPE III"/>
    <property type="match status" value="1"/>
</dbReference>